<evidence type="ECO:0000256" key="1">
    <source>
        <dbReference type="SAM" id="SignalP"/>
    </source>
</evidence>
<dbReference type="Proteomes" id="UP000307702">
    <property type="component" value="Unassembled WGS sequence"/>
</dbReference>
<dbReference type="EMBL" id="SZVP01000012">
    <property type="protein sequence ID" value="TMM43956.1"/>
    <property type="molecule type" value="Genomic_DNA"/>
</dbReference>
<feature type="signal peptide" evidence="1">
    <location>
        <begin position="1"/>
        <end position="15"/>
    </location>
</feature>
<organism evidence="2 3">
    <name type="scientific">Colwellia ponticola</name>
    <dbReference type="NCBI Taxonomy" id="2304625"/>
    <lineage>
        <taxon>Bacteria</taxon>
        <taxon>Pseudomonadati</taxon>
        <taxon>Pseudomonadota</taxon>
        <taxon>Gammaproteobacteria</taxon>
        <taxon>Alteromonadales</taxon>
        <taxon>Colwelliaceae</taxon>
        <taxon>Colwellia</taxon>
    </lineage>
</organism>
<dbReference type="PROSITE" id="PS51257">
    <property type="entry name" value="PROKAR_LIPOPROTEIN"/>
    <property type="match status" value="1"/>
</dbReference>
<protein>
    <recommendedName>
        <fullName evidence="4">Lipoprotein</fullName>
    </recommendedName>
</protein>
<keyword evidence="3" id="KW-1185">Reference proteome</keyword>
<keyword evidence="1" id="KW-0732">Signal</keyword>
<name>A0A8H2PLB9_9GAMM</name>
<dbReference type="RefSeq" id="WP_138623796.1">
    <property type="nucleotide sequence ID" value="NZ_SZVP01000012.1"/>
</dbReference>
<evidence type="ECO:0000313" key="3">
    <source>
        <dbReference type="Proteomes" id="UP000307702"/>
    </source>
</evidence>
<feature type="chain" id="PRO_5034254122" description="Lipoprotein" evidence="1">
    <location>
        <begin position="16"/>
        <end position="178"/>
    </location>
</feature>
<accession>A0A8H2PLB9</accession>
<proteinExistence type="predicted"/>
<dbReference type="OrthoDB" id="6290690at2"/>
<sequence>MRLIILLFFISLVSACSTNYPNQDITGQNFPSISGQTLEKNTVNIPEDFNDDVTLLLVGYAQNAQFDIDRWLIGLDMTNTNVAAYELPTIQGMFPKMFSTVINNGMRAGIPKPLWKGVITVYEDGETVQALTGNERPNSARVILLDNKGDILYFYDGGFSVDALNNLRSHLVDKAISH</sequence>
<evidence type="ECO:0008006" key="4">
    <source>
        <dbReference type="Google" id="ProtNLM"/>
    </source>
</evidence>
<dbReference type="AlphaFoldDB" id="A0A8H2PLB9"/>
<reference evidence="2 3" key="1">
    <citation type="submission" date="2019-05" db="EMBL/GenBank/DDBJ databases">
        <title>Colwellia ponticola sp. nov., isolated from seawater.</title>
        <authorList>
            <person name="Yoon J.-H."/>
        </authorList>
    </citation>
    <scope>NUCLEOTIDE SEQUENCE [LARGE SCALE GENOMIC DNA]</scope>
    <source>
        <strain evidence="2 3">OISW-25</strain>
    </source>
</reference>
<comment type="caution">
    <text evidence="2">The sequence shown here is derived from an EMBL/GenBank/DDBJ whole genome shotgun (WGS) entry which is preliminary data.</text>
</comment>
<evidence type="ECO:0000313" key="2">
    <source>
        <dbReference type="EMBL" id="TMM43956.1"/>
    </source>
</evidence>
<gene>
    <name evidence="2" type="ORF">FCS21_12245</name>
</gene>